<dbReference type="InterPro" id="IPR003593">
    <property type="entry name" value="AAA+_ATPase"/>
</dbReference>
<dbReference type="AlphaFoldDB" id="A0A395V901"/>
<evidence type="ECO:0000313" key="5">
    <source>
        <dbReference type="Proteomes" id="UP000266172"/>
    </source>
</evidence>
<dbReference type="Gene3D" id="3.40.50.300">
    <property type="entry name" value="P-loop containing nucleotide triphosphate hydrolases"/>
    <property type="match status" value="1"/>
</dbReference>
<sequence>MALEIVKIFPVHIREALANDTWKAGLEEIRVRVGSPLEFIYGGESRYLPGREGVYALPSVCGYENGYRMTPEDLREMLNYISDYSLYAYSEEVKEGYLTIEGGHRIGMAGQVVKKDGKVTGLSHITFLNVRIAHEKRGCADDILPHIRRSDGIYNTLMLSPPGIGKTTFLRDLIRQLSAGDAGAPGMKVGVVDERSEIAACHLGIPQNDLGPRTDVLDGCKKTEGIRMLLRSMSPQILAVDELGGKEDFAAVKQALCCGCRVLGTVHAGCVQELLDKPYLQACVTQKLFGRYILIERNSRGERSTTIYDERMERIC</sequence>
<keyword evidence="2" id="KW-0067">ATP-binding</keyword>
<dbReference type="InterPro" id="IPR027417">
    <property type="entry name" value="P-loop_NTPase"/>
</dbReference>
<dbReference type="Proteomes" id="UP000266172">
    <property type="component" value="Unassembled WGS sequence"/>
</dbReference>
<dbReference type="Pfam" id="PF19568">
    <property type="entry name" value="Spore_III_AA"/>
    <property type="match status" value="1"/>
</dbReference>
<name>A0A395V901_9FIRM</name>
<proteinExistence type="predicted"/>
<comment type="caution">
    <text evidence="4">The sequence shown here is derived from an EMBL/GenBank/DDBJ whole genome shotgun (WGS) entry which is preliminary data.</text>
</comment>
<dbReference type="SMART" id="SM00382">
    <property type="entry name" value="AAA"/>
    <property type="match status" value="1"/>
</dbReference>
<keyword evidence="1" id="KW-0547">Nucleotide-binding</keyword>
<dbReference type="PANTHER" id="PTHR20953:SF3">
    <property type="entry name" value="P-LOOP CONTAINING NUCLEOSIDE TRIPHOSPHATE HYDROLASES SUPERFAMILY PROTEIN"/>
    <property type="match status" value="1"/>
</dbReference>
<gene>
    <name evidence="4" type="primary">spoIIIAA</name>
    <name evidence="4" type="ORF">DWX93_00015</name>
</gene>
<evidence type="ECO:0000256" key="1">
    <source>
        <dbReference type="ARBA" id="ARBA00022741"/>
    </source>
</evidence>
<dbReference type="EMBL" id="QRVL01000001">
    <property type="protein sequence ID" value="RGS41771.1"/>
    <property type="molecule type" value="Genomic_DNA"/>
</dbReference>
<evidence type="ECO:0000259" key="3">
    <source>
        <dbReference type="SMART" id="SM00382"/>
    </source>
</evidence>
<dbReference type="PANTHER" id="PTHR20953">
    <property type="entry name" value="KINASE-RELATED"/>
    <property type="match status" value="1"/>
</dbReference>
<accession>A0A395V901</accession>
<dbReference type="InterPro" id="IPR014217">
    <property type="entry name" value="Spore_III_AA"/>
</dbReference>
<dbReference type="SUPFAM" id="SSF52540">
    <property type="entry name" value="P-loop containing nucleoside triphosphate hydrolases"/>
    <property type="match status" value="1"/>
</dbReference>
<feature type="domain" description="AAA+ ATPase" evidence="3">
    <location>
        <begin position="152"/>
        <end position="294"/>
    </location>
</feature>
<protein>
    <submittedName>
        <fullName evidence="4">Stage III sporulation protein AA</fullName>
    </submittedName>
</protein>
<dbReference type="GO" id="GO:0005524">
    <property type="term" value="F:ATP binding"/>
    <property type="evidence" value="ECO:0007669"/>
    <property type="project" value="UniProtKB-KW"/>
</dbReference>
<reference evidence="4 5" key="1">
    <citation type="submission" date="2018-08" db="EMBL/GenBank/DDBJ databases">
        <title>A genome reference for cultivated species of the human gut microbiota.</title>
        <authorList>
            <person name="Zou Y."/>
            <person name="Xue W."/>
            <person name="Luo G."/>
        </authorList>
    </citation>
    <scope>NUCLEOTIDE SEQUENCE [LARGE SCALE GENOMIC DNA]</scope>
    <source>
        <strain evidence="4 5">AF22-12AC</strain>
    </source>
</reference>
<evidence type="ECO:0000313" key="4">
    <source>
        <dbReference type="EMBL" id="RGS41771.1"/>
    </source>
</evidence>
<dbReference type="RefSeq" id="WP_118095990.1">
    <property type="nucleotide sequence ID" value="NZ_CAUELN010000033.1"/>
</dbReference>
<dbReference type="InterPro" id="IPR045735">
    <property type="entry name" value="Spore_III_AA_AAA+_ATPase"/>
</dbReference>
<evidence type="ECO:0000256" key="2">
    <source>
        <dbReference type="ARBA" id="ARBA00022840"/>
    </source>
</evidence>
<dbReference type="NCBIfam" id="TIGR02858">
    <property type="entry name" value="spore_III_AA"/>
    <property type="match status" value="1"/>
</dbReference>
<organism evidence="4 5">
    <name type="scientific">Roseburia hominis</name>
    <dbReference type="NCBI Taxonomy" id="301301"/>
    <lineage>
        <taxon>Bacteria</taxon>
        <taxon>Bacillati</taxon>
        <taxon>Bacillota</taxon>
        <taxon>Clostridia</taxon>
        <taxon>Lachnospirales</taxon>
        <taxon>Lachnospiraceae</taxon>
        <taxon>Roseburia</taxon>
    </lineage>
</organism>